<reference evidence="4 5" key="2">
    <citation type="journal article" date="2017" name="Antonie Van Leeuwenhoek">
        <title>Rhizobium rhizosphaerae sp. nov., a novel species isolated from rice rhizosphere.</title>
        <authorList>
            <person name="Zhao J.J."/>
            <person name="Zhang J."/>
            <person name="Zhang R.J."/>
            <person name="Zhang C.W."/>
            <person name="Yin H.Q."/>
            <person name="Zhang X.X."/>
        </authorList>
    </citation>
    <scope>NUCLEOTIDE SEQUENCE [LARGE SCALE GENOMIC DNA]</scope>
    <source>
        <strain evidence="4 5">ACAM 611</strain>
    </source>
</reference>
<dbReference type="Gene3D" id="1.10.10.60">
    <property type="entry name" value="Homeodomain-like"/>
    <property type="match status" value="1"/>
</dbReference>
<sequence>MLEEGNSLGQITIDDLASRADIARSTFYTHFKDKGELVARLMGVVTKDIIDGAGLWFKNSEKANPEDLHEGIKGIVYAFKKHQAIVAAIQDLAPHDDNVRRLYEEMMTTLCHKSELAVHAVHQQGKAKKQATAEVAKILTWINTLYLTNFVSKCESKDLDSLAEALGHITVSAIFNGN</sequence>
<name>H5TBZ6_9ALTE</name>
<accession>H5TBZ6</accession>
<feature type="DNA-binding region" description="H-T-H motif" evidence="2">
    <location>
        <begin position="12"/>
        <end position="31"/>
    </location>
</feature>
<dbReference type="InterPro" id="IPR049397">
    <property type="entry name" value="EthR_C"/>
</dbReference>
<organism evidence="4 5">
    <name type="scientific">Glaciecola punicea ACAM 611</name>
    <dbReference type="NCBI Taxonomy" id="1121923"/>
    <lineage>
        <taxon>Bacteria</taxon>
        <taxon>Pseudomonadati</taxon>
        <taxon>Pseudomonadota</taxon>
        <taxon>Gammaproteobacteria</taxon>
        <taxon>Alteromonadales</taxon>
        <taxon>Alteromonadaceae</taxon>
        <taxon>Glaciecola</taxon>
    </lineage>
</organism>
<dbReference type="InterPro" id="IPR001647">
    <property type="entry name" value="HTH_TetR"/>
</dbReference>
<evidence type="ECO:0000259" key="3">
    <source>
        <dbReference type="PROSITE" id="PS50977"/>
    </source>
</evidence>
<evidence type="ECO:0000313" key="5">
    <source>
        <dbReference type="Proteomes" id="UP000053586"/>
    </source>
</evidence>
<dbReference type="InterPro" id="IPR050624">
    <property type="entry name" value="HTH-type_Tx_Regulator"/>
</dbReference>
<gene>
    <name evidence="4" type="ORF">GPUN_1707</name>
</gene>
<dbReference type="GO" id="GO:0003677">
    <property type="term" value="F:DNA binding"/>
    <property type="evidence" value="ECO:0007669"/>
    <property type="project" value="UniProtKB-UniRule"/>
</dbReference>
<comment type="caution">
    <text evidence="4">The sequence shown here is derived from an EMBL/GenBank/DDBJ whole genome shotgun (WGS) entry which is preliminary data.</text>
</comment>
<dbReference type="PROSITE" id="PS50977">
    <property type="entry name" value="HTH_TETR_2"/>
    <property type="match status" value="1"/>
</dbReference>
<evidence type="ECO:0000256" key="2">
    <source>
        <dbReference type="PROSITE-ProRule" id="PRU00335"/>
    </source>
</evidence>
<feature type="domain" description="HTH tetR-type" evidence="3">
    <location>
        <begin position="1"/>
        <end position="49"/>
    </location>
</feature>
<keyword evidence="5" id="KW-1185">Reference proteome</keyword>
<dbReference type="Pfam" id="PF21313">
    <property type="entry name" value="EthR_C"/>
    <property type="match status" value="1"/>
</dbReference>
<dbReference type="Pfam" id="PF00440">
    <property type="entry name" value="TetR_N"/>
    <property type="match status" value="1"/>
</dbReference>
<evidence type="ECO:0000313" key="4">
    <source>
        <dbReference type="EMBL" id="GAB55823.1"/>
    </source>
</evidence>
<keyword evidence="1 2" id="KW-0238">DNA-binding</keyword>
<dbReference type="Proteomes" id="UP000053586">
    <property type="component" value="Unassembled WGS sequence"/>
</dbReference>
<dbReference type="SUPFAM" id="SSF46689">
    <property type="entry name" value="Homeodomain-like"/>
    <property type="match status" value="1"/>
</dbReference>
<dbReference type="PANTHER" id="PTHR43479:SF11">
    <property type="entry name" value="ACREF_ENVCD OPERON REPRESSOR-RELATED"/>
    <property type="match status" value="1"/>
</dbReference>
<evidence type="ECO:0000256" key="1">
    <source>
        <dbReference type="ARBA" id="ARBA00023125"/>
    </source>
</evidence>
<dbReference type="eggNOG" id="COG1309">
    <property type="taxonomic scope" value="Bacteria"/>
</dbReference>
<proteinExistence type="predicted"/>
<dbReference type="InterPro" id="IPR036271">
    <property type="entry name" value="Tet_transcr_reg_TetR-rel_C_sf"/>
</dbReference>
<dbReference type="SUPFAM" id="SSF48498">
    <property type="entry name" value="Tetracyclin repressor-like, C-terminal domain"/>
    <property type="match status" value="1"/>
</dbReference>
<protein>
    <recommendedName>
        <fullName evidence="3">HTH tetR-type domain-containing protein</fullName>
    </recommendedName>
</protein>
<dbReference type="AlphaFoldDB" id="H5TBZ6"/>
<reference evidence="4 5" key="1">
    <citation type="journal article" date="2012" name="J. Bacteriol.">
        <title>Genome sequence of proteorhodopsin-containing sea ice bacterium Glaciecola punicea ACAM 611T.</title>
        <authorList>
            <person name="Qin Q.-L."/>
            <person name="Xie B.-B."/>
            <person name="Shu Y.-L."/>
            <person name="Rong J.-C."/>
            <person name="Zhao D.-L."/>
            <person name="Zhang X.-Y."/>
            <person name="Chen X.-L."/>
            <person name="Zhou B.-C."/>
            <person name="Zhanga Y.-Z."/>
        </authorList>
    </citation>
    <scope>NUCLEOTIDE SEQUENCE [LARGE SCALE GENOMIC DNA]</scope>
    <source>
        <strain evidence="4 5">ACAM 611</strain>
    </source>
</reference>
<dbReference type="STRING" id="56804.BAE46_13625"/>
<dbReference type="EMBL" id="BAET01000016">
    <property type="protein sequence ID" value="GAB55823.1"/>
    <property type="molecule type" value="Genomic_DNA"/>
</dbReference>
<dbReference type="Gene3D" id="1.10.357.10">
    <property type="entry name" value="Tetracycline Repressor, domain 2"/>
    <property type="match status" value="1"/>
</dbReference>
<dbReference type="InterPro" id="IPR009057">
    <property type="entry name" value="Homeodomain-like_sf"/>
</dbReference>
<dbReference type="PANTHER" id="PTHR43479">
    <property type="entry name" value="ACREF/ENVCD OPERON REPRESSOR-RELATED"/>
    <property type="match status" value="1"/>
</dbReference>